<accession>V4B422</accession>
<keyword evidence="3" id="KW-1185">Reference proteome</keyword>
<dbReference type="GO" id="GO:0009301">
    <property type="term" value="P:snRNA transcription"/>
    <property type="evidence" value="ECO:0007669"/>
    <property type="project" value="InterPro"/>
</dbReference>
<dbReference type="OMA" id="DTCSDLM"/>
<dbReference type="InterPro" id="IPR021281">
    <property type="entry name" value="SNAPC2"/>
</dbReference>
<evidence type="ECO:0000313" key="2">
    <source>
        <dbReference type="EMBL" id="ESP02176.1"/>
    </source>
</evidence>
<dbReference type="OrthoDB" id="5990578at2759"/>
<dbReference type="HOGENOM" id="CLU_977559_0_0_1"/>
<organism evidence="2 3">
    <name type="scientific">Lottia gigantea</name>
    <name type="common">Giant owl limpet</name>
    <dbReference type="NCBI Taxonomy" id="225164"/>
    <lineage>
        <taxon>Eukaryota</taxon>
        <taxon>Metazoa</taxon>
        <taxon>Spiralia</taxon>
        <taxon>Lophotrochozoa</taxon>
        <taxon>Mollusca</taxon>
        <taxon>Gastropoda</taxon>
        <taxon>Patellogastropoda</taxon>
        <taxon>Lottioidea</taxon>
        <taxon>Lottiidae</taxon>
        <taxon>Lottia</taxon>
    </lineage>
</organism>
<dbReference type="KEGG" id="lgi:LOTGIDRAFT_230568"/>
<evidence type="ECO:0000256" key="1">
    <source>
        <dbReference type="SAM" id="MobiDB-lite"/>
    </source>
</evidence>
<sequence length="285" mass="32304">MSLPIEWKLKDLKKLKVILEKTPVDDIEAIQRQIPIKTKEQIEDLIAKLRNAAPKNKRIDTEAPIESWLTLAAQLVFRDDIDHSENLSRALSLISDHEEFNTNNEEFKPDYKLVYKYLAAILQGSDTLPSLPSVECAIVLDLMHSLADILKTKSTSGQQRIMQWKHRLLTCKTDINQKLVLTELHKKALNNDFSDLLNPDNKTKLGQKRKREDTAQCSSSTQANLDEEDGATALDSVEHESEDNSVSSEPEDIPLKKPKFLTLNPLCIPVSLLKLKDLNNSDKKS</sequence>
<dbReference type="RefSeq" id="XP_009047334.1">
    <property type="nucleotide sequence ID" value="XM_009049086.1"/>
</dbReference>
<dbReference type="CTD" id="20248334"/>
<dbReference type="PANTHER" id="PTHR15132:SF1">
    <property type="entry name" value="SNRNA-ACTIVATING PROTEIN COMPLEX SUBUNIT 2"/>
    <property type="match status" value="1"/>
</dbReference>
<reference evidence="2 3" key="1">
    <citation type="journal article" date="2013" name="Nature">
        <title>Insights into bilaterian evolution from three spiralian genomes.</title>
        <authorList>
            <person name="Simakov O."/>
            <person name="Marletaz F."/>
            <person name="Cho S.J."/>
            <person name="Edsinger-Gonzales E."/>
            <person name="Havlak P."/>
            <person name="Hellsten U."/>
            <person name="Kuo D.H."/>
            <person name="Larsson T."/>
            <person name="Lv J."/>
            <person name="Arendt D."/>
            <person name="Savage R."/>
            <person name="Osoegawa K."/>
            <person name="de Jong P."/>
            <person name="Grimwood J."/>
            <person name="Chapman J.A."/>
            <person name="Shapiro H."/>
            <person name="Aerts A."/>
            <person name="Otillar R.P."/>
            <person name="Terry A.Y."/>
            <person name="Boore J.L."/>
            <person name="Grigoriev I.V."/>
            <person name="Lindberg D.R."/>
            <person name="Seaver E.C."/>
            <person name="Weisblat D.A."/>
            <person name="Putnam N.H."/>
            <person name="Rokhsar D.S."/>
        </authorList>
    </citation>
    <scope>NUCLEOTIDE SEQUENCE [LARGE SCALE GENOMIC DNA]</scope>
</reference>
<feature type="region of interest" description="Disordered" evidence="1">
    <location>
        <begin position="192"/>
        <end position="230"/>
    </location>
</feature>
<name>V4B422_LOTGI</name>
<dbReference type="PANTHER" id="PTHR15132">
    <property type="entry name" value="SNRNA-ACTIVATING PROTEIN COMPLEX SUBUNIT 2"/>
    <property type="match status" value="1"/>
</dbReference>
<dbReference type="GO" id="GO:0016604">
    <property type="term" value="C:nuclear body"/>
    <property type="evidence" value="ECO:0007669"/>
    <property type="project" value="TreeGrafter"/>
</dbReference>
<dbReference type="EMBL" id="KB200329">
    <property type="protein sequence ID" value="ESP02176.1"/>
    <property type="molecule type" value="Genomic_DNA"/>
</dbReference>
<protein>
    <submittedName>
        <fullName evidence="2">Uncharacterized protein</fullName>
    </submittedName>
</protein>
<dbReference type="Proteomes" id="UP000030746">
    <property type="component" value="Unassembled WGS sequence"/>
</dbReference>
<evidence type="ECO:0000313" key="3">
    <source>
        <dbReference type="Proteomes" id="UP000030746"/>
    </source>
</evidence>
<proteinExistence type="predicted"/>
<feature type="compositionally biased region" description="Polar residues" evidence="1">
    <location>
        <begin position="215"/>
        <end position="224"/>
    </location>
</feature>
<dbReference type="Pfam" id="PF11035">
    <property type="entry name" value="SNAPC2"/>
    <property type="match status" value="1"/>
</dbReference>
<gene>
    <name evidence="2" type="ORF">LOTGIDRAFT_230568</name>
</gene>
<dbReference type="AlphaFoldDB" id="V4B422"/>
<dbReference type="GeneID" id="20248334"/>
<dbReference type="GO" id="GO:0016251">
    <property type="term" value="F:RNA polymerase II general transcription initiation factor activity"/>
    <property type="evidence" value="ECO:0007669"/>
    <property type="project" value="InterPro"/>
</dbReference>